<dbReference type="EMBL" id="BSXT01018987">
    <property type="protein sequence ID" value="GMG17161.1"/>
    <property type="molecule type" value="Genomic_DNA"/>
</dbReference>
<dbReference type="Proteomes" id="UP001165121">
    <property type="component" value="Unassembled WGS sequence"/>
</dbReference>
<comment type="caution">
    <text evidence="2">The sequence shown here is derived from an EMBL/GenBank/DDBJ whole genome shotgun (WGS) entry which is preliminary data.</text>
</comment>
<dbReference type="InterPro" id="IPR013083">
    <property type="entry name" value="Znf_RING/FYVE/PHD"/>
</dbReference>
<evidence type="ECO:0000313" key="2">
    <source>
        <dbReference type="EMBL" id="GMG17161.1"/>
    </source>
</evidence>
<sequence>MDALEGVNSTTVFNRRRRAAAVLKDDPKNSLPLKCCERCKSDLNRKLIIKCKMCAFRCHLYCFVPPLKQHPVFLLRLQHQTTQSGQDSSPTWTCEKCAGTAIVFNFNLNTRKISSSTSPSIKKTASSYNTRKSDSTSTPFLKEALQAGDQSGASSGWIQSVQPQWIENSAVVFDWYRFRSRKAETLSSLDNKANHFRNGVNELVFYSKSYTLLRKTACAWREYAIIQKRFRHQNKVETKAIMYPSVKGNVIYTQKIIDINTTINANENELNATEDEDIDLCDLNQYITHYKRPPQLPLLWEGEAPSALMGWTTDERQEVAGALDEIKEGVDMMDEDVNASCPPQEMITNINTDIKQTTASYELQHHSKSLTTYAAAIIIQRTFASYCLRRRHGVRSSRQRRVLEDTKRTAKAQSSVALLRTCVYFIILLLRIHRLSRAKKSTVLILHNAAEDSQIMSRMVYVAEDHSQIDNKLERVRQLAQVRIRHFFTRRAHPYVKLKKTTMIRRLQRWWRCMSNLRKWRKVRLARRVRASTKIQMFYRHLQTQRQTTELIKNHALVKLQRSMTRWIFSRFARKKVKMCVTYEAVSQLTLAGNQLPESVPLDEVLEKQGVELYQRGDFWNAASILERLCDLRNGKLTKNLFQALAYSHHMTWYVSYDQFNLSRSHELYCAALERAPAGDRIDPLVLQDLAIVMMHKEHFSASLRLFAKLIESFPRLPQFPLWLLLAAVQLQQRGDWTQSVEYLIYLHDIPPPPYLERDMLVLCAIGYEQLAITAAKTPKAKSSSALFAKEAWHTALRQWNLEKLTTKETGSNVTVRRRESVVSKQKQKWELLIDLGQRAFEQGHYLIACRVYIYALEHEGTISDIDLDKRGVAWWNLADAFRHLGHLAFYADLVKHSQGSLPGQNVSDELHKNWLKIANHQATCFQTELSTLTVADKLRQLNSA</sequence>
<dbReference type="SUPFAM" id="SSF81901">
    <property type="entry name" value="HCP-like"/>
    <property type="match status" value="1"/>
</dbReference>
<organism evidence="2 3">
    <name type="scientific">Phytophthora fragariaefolia</name>
    <dbReference type="NCBI Taxonomy" id="1490495"/>
    <lineage>
        <taxon>Eukaryota</taxon>
        <taxon>Sar</taxon>
        <taxon>Stramenopiles</taxon>
        <taxon>Oomycota</taxon>
        <taxon>Peronosporomycetes</taxon>
        <taxon>Peronosporales</taxon>
        <taxon>Peronosporaceae</taxon>
        <taxon>Phytophthora</taxon>
    </lineage>
</organism>
<keyword evidence="3" id="KW-1185">Reference proteome</keyword>
<reference evidence="2" key="1">
    <citation type="submission" date="2023-04" db="EMBL/GenBank/DDBJ databases">
        <title>Phytophthora fragariaefolia NBRC 109709.</title>
        <authorList>
            <person name="Ichikawa N."/>
            <person name="Sato H."/>
            <person name="Tonouchi N."/>
        </authorList>
    </citation>
    <scope>NUCLEOTIDE SEQUENCE</scope>
    <source>
        <strain evidence="2">NBRC 109709</strain>
    </source>
</reference>
<feature type="region of interest" description="Disordered" evidence="1">
    <location>
        <begin position="114"/>
        <end position="136"/>
    </location>
</feature>
<dbReference type="Gene3D" id="1.25.40.10">
    <property type="entry name" value="Tetratricopeptide repeat domain"/>
    <property type="match status" value="1"/>
</dbReference>
<evidence type="ECO:0000256" key="1">
    <source>
        <dbReference type="SAM" id="MobiDB-lite"/>
    </source>
</evidence>
<feature type="compositionally biased region" description="Low complexity" evidence="1">
    <location>
        <begin position="114"/>
        <end position="127"/>
    </location>
</feature>
<evidence type="ECO:0000313" key="3">
    <source>
        <dbReference type="Proteomes" id="UP001165121"/>
    </source>
</evidence>
<proteinExistence type="predicted"/>
<dbReference type="AlphaFoldDB" id="A0A9W6YQN1"/>
<dbReference type="InterPro" id="IPR011990">
    <property type="entry name" value="TPR-like_helical_dom_sf"/>
</dbReference>
<accession>A0A9W6YQN1</accession>
<dbReference type="Gene3D" id="3.30.40.10">
    <property type="entry name" value="Zinc/RING finger domain, C3HC4 (zinc finger)"/>
    <property type="match status" value="1"/>
</dbReference>
<dbReference type="OrthoDB" id="75869at2759"/>
<gene>
    <name evidence="2" type="ORF">Pfra01_003002800</name>
</gene>
<name>A0A9W6YQN1_9STRA</name>
<protein>
    <submittedName>
        <fullName evidence="2">Unnamed protein product</fullName>
    </submittedName>
</protein>